<evidence type="ECO:0000313" key="1">
    <source>
        <dbReference type="EMBL" id="KAK8980671.1"/>
    </source>
</evidence>
<accession>A0ABR2NX69</accession>
<gene>
    <name evidence="1" type="ORF">V6N11_072986</name>
</gene>
<reference evidence="1 2" key="1">
    <citation type="journal article" date="2024" name="G3 (Bethesda)">
        <title>Genome assembly of Hibiscus sabdariffa L. provides insights into metabolisms of medicinal natural products.</title>
        <authorList>
            <person name="Kim T."/>
        </authorList>
    </citation>
    <scope>NUCLEOTIDE SEQUENCE [LARGE SCALE GENOMIC DNA]</scope>
    <source>
        <strain evidence="1">TK-2024</strain>
        <tissue evidence="1">Old leaves</tissue>
    </source>
</reference>
<dbReference type="Proteomes" id="UP001396334">
    <property type="component" value="Unassembled WGS sequence"/>
</dbReference>
<keyword evidence="2" id="KW-1185">Reference proteome</keyword>
<organism evidence="1 2">
    <name type="scientific">Hibiscus sabdariffa</name>
    <name type="common">roselle</name>
    <dbReference type="NCBI Taxonomy" id="183260"/>
    <lineage>
        <taxon>Eukaryota</taxon>
        <taxon>Viridiplantae</taxon>
        <taxon>Streptophyta</taxon>
        <taxon>Embryophyta</taxon>
        <taxon>Tracheophyta</taxon>
        <taxon>Spermatophyta</taxon>
        <taxon>Magnoliopsida</taxon>
        <taxon>eudicotyledons</taxon>
        <taxon>Gunneridae</taxon>
        <taxon>Pentapetalae</taxon>
        <taxon>rosids</taxon>
        <taxon>malvids</taxon>
        <taxon>Malvales</taxon>
        <taxon>Malvaceae</taxon>
        <taxon>Malvoideae</taxon>
        <taxon>Hibiscus</taxon>
    </lineage>
</organism>
<comment type="caution">
    <text evidence="1">The sequence shown here is derived from an EMBL/GenBank/DDBJ whole genome shotgun (WGS) entry which is preliminary data.</text>
</comment>
<proteinExistence type="predicted"/>
<protein>
    <submittedName>
        <fullName evidence="1">Uncharacterized protein</fullName>
    </submittedName>
</protein>
<sequence length="69" mass="7635">MVETSKALAVMTRSKESFNSADKKLNVPIVQAVEEEWRYHEKIFMARGGQDRAGFQILGTGSGIGGNQY</sequence>
<name>A0ABR2NX69_9ROSI</name>
<dbReference type="EMBL" id="JBBPBN010000092">
    <property type="protein sequence ID" value="KAK8980671.1"/>
    <property type="molecule type" value="Genomic_DNA"/>
</dbReference>
<evidence type="ECO:0000313" key="2">
    <source>
        <dbReference type="Proteomes" id="UP001396334"/>
    </source>
</evidence>